<proteinExistence type="predicted"/>
<reference evidence="1 2" key="1">
    <citation type="journal article" date="2016" name="Nat. Commun.">
        <title>Thousands of microbial genomes shed light on interconnected biogeochemical processes in an aquifer system.</title>
        <authorList>
            <person name="Anantharaman K."/>
            <person name="Brown C.T."/>
            <person name="Hug L.A."/>
            <person name="Sharon I."/>
            <person name="Castelle C.J."/>
            <person name="Probst A.J."/>
            <person name="Thomas B.C."/>
            <person name="Singh A."/>
            <person name="Wilkins M.J."/>
            <person name="Karaoz U."/>
            <person name="Brodie E.L."/>
            <person name="Williams K.H."/>
            <person name="Hubbard S.S."/>
            <person name="Banfield J.F."/>
        </authorList>
    </citation>
    <scope>NUCLEOTIDE SEQUENCE [LARGE SCALE GENOMIC DNA]</scope>
</reference>
<comment type="caution">
    <text evidence="1">The sequence shown here is derived from an EMBL/GenBank/DDBJ whole genome shotgun (WGS) entry which is preliminary data.</text>
</comment>
<accession>A0A1G2B427</accession>
<dbReference type="EMBL" id="MHKE01000012">
    <property type="protein sequence ID" value="OGY83953.1"/>
    <property type="molecule type" value="Genomic_DNA"/>
</dbReference>
<organism evidence="1 2">
    <name type="scientific">Candidatus Kerfeldbacteria bacterium RIFCSPLOWO2_01_FULL_48_11</name>
    <dbReference type="NCBI Taxonomy" id="1798543"/>
    <lineage>
        <taxon>Bacteria</taxon>
        <taxon>Candidatus Kerfeldiibacteriota</taxon>
    </lineage>
</organism>
<gene>
    <name evidence="1" type="ORF">A2898_01605</name>
</gene>
<protein>
    <submittedName>
        <fullName evidence="1">Uncharacterized protein</fullName>
    </submittedName>
</protein>
<evidence type="ECO:0000313" key="1">
    <source>
        <dbReference type="EMBL" id="OGY83953.1"/>
    </source>
</evidence>
<sequence>MSVESGPQPDIVSKRTPLEIIQSATSFEELCRLITEHEISIPSSAVFMTPEMLVGRLQGVKRGDSLDLLPRSDGLRDKAAELLQGQERPERAANPPA</sequence>
<name>A0A1G2B427_9BACT</name>
<dbReference type="STRING" id="1798543.A2898_01605"/>
<dbReference type="AlphaFoldDB" id="A0A1G2B427"/>
<evidence type="ECO:0000313" key="2">
    <source>
        <dbReference type="Proteomes" id="UP000179164"/>
    </source>
</evidence>
<dbReference type="Proteomes" id="UP000179164">
    <property type="component" value="Unassembled WGS sequence"/>
</dbReference>